<accession>A0AAE5H967</accession>
<dbReference type="AlphaFoldDB" id="A0AAE5H967"/>
<evidence type="ECO:0000313" key="1">
    <source>
        <dbReference type="EMBL" id="NSB16785.1"/>
    </source>
</evidence>
<dbReference type="Pfam" id="PF13730">
    <property type="entry name" value="HTH_36"/>
    <property type="match status" value="1"/>
</dbReference>
<organism evidence="1 2">
    <name type="scientific">Clostridium beijerinckii</name>
    <name type="common">Clostridium MP</name>
    <dbReference type="NCBI Taxonomy" id="1520"/>
    <lineage>
        <taxon>Bacteria</taxon>
        <taxon>Bacillati</taxon>
        <taxon>Bacillota</taxon>
        <taxon>Clostridia</taxon>
        <taxon>Eubacteriales</taxon>
        <taxon>Clostridiaceae</taxon>
        <taxon>Clostridium</taxon>
    </lineage>
</organism>
<dbReference type="Gene3D" id="1.10.10.10">
    <property type="entry name" value="Winged helix-like DNA-binding domain superfamily/Winged helix DNA-binding domain"/>
    <property type="match status" value="1"/>
</dbReference>
<protein>
    <recommendedName>
        <fullName evidence="3">Helix-turn-helix domain-containing protein</fullName>
    </recommendedName>
</protein>
<evidence type="ECO:0008006" key="3">
    <source>
        <dbReference type="Google" id="ProtNLM"/>
    </source>
</evidence>
<name>A0AAE5H967_CLOBE</name>
<gene>
    <name evidence="1" type="ORF">BCD95_005044</name>
</gene>
<comment type="caution">
    <text evidence="1">The sequence shown here is derived from an EMBL/GenBank/DDBJ whole genome shotgun (WGS) entry which is preliminary data.</text>
</comment>
<dbReference type="RefSeq" id="WP_077854467.1">
    <property type="nucleotide sequence ID" value="NZ_JABTDW010000001.1"/>
</dbReference>
<sequence length="277" mass="32179">MERDFKGIWIPKEIWLNTHLTMNEKLFLVEIDSLDNEKGCFASNDYFAEFFGLSKNRCSEIIKSLEKKGFLSVSYKYKAGTKAIENRIIKLLEISIGGTRNIDCGVRNIDRGTRDIDRGYSENCEDNNTILNNTINNINTISKDIVSSTKVQPIIDKWNELGLQKLISINKGTNRYKLLQARLKEYGQDKILQAIENIKCSSFLKGQNNKNWTVTFDWLVKPNNFIKILEGNYVDKENPVKIAKNKEVQPLRFNNFEPRNYDYDNLEKKLLGWDNDD</sequence>
<dbReference type="InterPro" id="IPR036388">
    <property type="entry name" value="WH-like_DNA-bd_sf"/>
</dbReference>
<evidence type="ECO:0000313" key="2">
    <source>
        <dbReference type="Proteomes" id="UP000822184"/>
    </source>
</evidence>
<dbReference type="Proteomes" id="UP000822184">
    <property type="component" value="Unassembled WGS sequence"/>
</dbReference>
<reference evidence="1" key="1">
    <citation type="submission" date="2020-06" db="EMBL/GenBank/DDBJ databases">
        <title>Genomic insights into acetone-butanol-ethanol (ABE) fermentation by sequencing solventogenic clostridia strains.</title>
        <authorList>
            <person name="Brown S."/>
        </authorList>
    </citation>
    <scope>NUCLEOTIDE SEQUENCE</scope>
    <source>
        <strain evidence="1">DJ123</strain>
    </source>
</reference>
<dbReference type="EMBL" id="JABTDW010000001">
    <property type="protein sequence ID" value="NSB16785.1"/>
    <property type="molecule type" value="Genomic_DNA"/>
</dbReference>
<proteinExistence type="predicted"/>